<keyword evidence="10" id="KW-0325">Glycoprotein</keyword>
<evidence type="ECO:0000256" key="6">
    <source>
        <dbReference type="ARBA" id="ARBA00022782"/>
    </source>
</evidence>
<evidence type="ECO:0000313" key="15">
    <source>
        <dbReference type="EMBL" id="KAJ8372614.1"/>
    </source>
</evidence>
<keyword evidence="7" id="KW-0892">Osteogenesis</keyword>
<evidence type="ECO:0000259" key="14">
    <source>
        <dbReference type="PROSITE" id="PS51362"/>
    </source>
</evidence>
<keyword evidence="6" id="KW-0221">Differentiation</keyword>
<dbReference type="PROSITE" id="PS00250">
    <property type="entry name" value="TGF_BETA_1"/>
    <property type="match status" value="1"/>
</dbReference>
<evidence type="ECO:0000256" key="12">
    <source>
        <dbReference type="RuleBase" id="RU000354"/>
    </source>
</evidence>
<dbReference type="Proteomes" id="UP001221898">
    <property type="component" value="Unassembled WGS sequence"/>
</dbReference>
<comment type="caution">
    <text evidence="15">The sequence shown here is derived from an EMBL/GenBank/DDBJ whole genome shotgun (WGS) entry which is preliminary data.</text>
</comment>
<evidence type="ECO:0000256" key="13">
    <source>
        <dbReference type="SAM" id="MobiDB-lite"/>
    </source>
</evidence>
<sequence>MHLDCDVRRLFQMMGTMWWREKRGFVTLEHEDKPWTLHVSHFSWMSIMFPANLLGLMILLLPQVLLGRQGGSADPGSRPPSWYKPGLSQSLQTALLSRLGLQAWPDLRHSTTIPQYLLDLYRFHSRQRHLLDTRRFRYPTQHIQGANTIRSFHHLGVAGSFQISFNVSSIPRDEHVTAAELRLLRGVTSCGPAPRRVSLFVSGGSWNPGPTLLESRHLVQTGDSDTWESFGLGSHLFDWMQSQVGHLTFMLEVTPTDCALHPGPLGAGRPGEHLRLRRSPGQNERNWAQERPLLVTYSHDGRGQLLAPPAGQREKWLSMQAARKRRKGGQGRERERKRKGKRNTREKERRVKRQGGRAARLDRLARARCRRHPLYVDFDDVGWNKWIVAPSGYQAYFCLGECRFPLTDHMNSSSHAMVQTLVNSVNSAVPRTCCVPTALSPIAMLYLDQHDHVVLKNYQDMVVEGCGCR</sequence>
<dbReference type="InterPro" id="IPR001839">
    <property type="entry name" value="TGF-b_C"/>
</dbReference>
<dbReference type="GO" id="GO:0051216">
    <property type="term" value="P:cartilage development"/>
    <property type="evidence" value="ECO:0007669"/>
    <property type="project" value="UniProtKB-KW"/>
</dbReference>
<evidence type="ECO:0000256" key="1">
    <source>
        <dbReference type="ARBA" id="ARBA00004613"/>
    </source>
</evidence>
<dbReference type="GO" id="GO:0008083">
    <property type="term" value="F:growth factor activity"/>
    <property type="evidence" value="ECO:0007669"/>
    <property type="project" value="UniProtKB-KW"/>
</dbReference>
<dbReference type="SMART" id="SM00204">
    <property type="entry name" value="TGFB"/>
    <property type="match status" value="1"/>
</dbReference>
<comment type="similarity">
    <text evidence="2 12">Belongs to the TGF-beta family.</text>
</comment>
<dbReference type="PROSITE" id="PS51362">
    <property type="entry name" value="TGF_BETA_2"/>
    <property type="match status" value="1"/>
</dbReference>
<keyword evidence="11" id="KW-0891">Chondrogenesis</keyword>
<keyword evidence="5" id="KW-0165">Cleavage on pair of basic residues</keyword>
<accession>A0AAD7R9Y1</accession>
<dbReference type="GO" id="GO:0005125">
    <property type="term" value="F:cytokine activity"/>
    <property type="evidence" value="ECO:0007669"/>
    <property type="project" value="TreeGrafter"/>
</dbReference>
<organism evidence="15 16">
    <name type="scientific">Aldrovandia affinis</name>
    <dbReference type="NCBI Taxonomy" id="143900"/>
    <lineage>
        <taxon>Eukaryota</taxon>
        <taxon>Metazoa</taxon>
        <taxon>Chordata</taxon>
        <taxon>Craniata</taxon>
        <taxon>Vertebrata</taxon>
        <taxon>Euteleostomi</taxon>
        <taxon>Actinopterygii</taxon>
        <taxon>Neopterygii</taxon>
        <taxon>Teleostei</taxon>
        <taxon>Notacanthiformes</taxon>
        <taxon>Halosauridae</taxon>
        <taxon>Aldrovandia</taxon>
    </lineage>
</organism>
<keyword evidence="16" id="KW-1185">Reference proteome</keyword>
<keyword evidence="9" id="KW-1015">Disulfide bond</keyword>
<evidence type="ECO:0000256" key="11">
    <source>
        <dbReference type="ARBA" id="ARBA00023188"/>
    </source>
</evidence>
<dbReference type="FunFam" id="2.10.90.10:FF:000103">
    <property type="entry name" value="Bone morphogenetic protein 16"/>
    <property type="match status" value="1"/>
</dbReference>
<keyword evidence="8 12" id="KW-0339">Growth factor</keyword>
<feature type="region of interest" description="Disordered" evidence="13">
    <location>
        <begin position="265"/>
        <end position="357"/>
    </location>
</feature>
<dbReference type="GO" id="GO:0051094">
    <property type="term" value="P:positive regulation of developmental process"/>
    <property type="evidence" value="ECO:0007669"/>
    <property type="project" value="UniProtKB-ARBA"/>
</dbReference>
<dbReference type="EMBL" id="JAINUG010000393">
    <property type="protein sequence ID" value="KAJ8372614.1"/>
    <property type="molecule type" value="Genomic_DNA"/>
</dbReference>
<dbReference type="AlphaFoldDB" id="A0AAD7R9Y1"/>
<dbReference type="GO" id="GO:0051240">
    <property type="term" value="P:positive regulation of multicellular organismal process"/>
    <property type="evidence" value="ECO:0007669"/>
    <property type="project" value="UniProtKB-ARBA"/>
</dbReference>
<proteinExistence type="inferred from homology"/>
<dbReference type="GO" id="GO:0005615">
    <property type="term" value="C:extracellular space"/>
    <property type="evidence" value="ECO:0007669"/>
    <property type="project" value="TreeGrafter"/>
</dbReference>
<dbReference type="PANTHER" id="PTHR11848">
    <property type="entry name" value="TGF-BETA FAMILY"/>
    <property type="match status" value="1"/>
</dbReference>
<feature type="compositionally biased region" description="Basic residues" evidence="13">
    <location>
        <begin position="322"/>
        <end position="342"/>
    </location>
</feature>
<keyword evidence="3" id="KW-0217">Developmental protein</keyword>
<dbReference type="GO" id="GO:0030154">
    <property type="term" value="P:cell differentiation"/>
    <property type="evidence" value="ECO:0007669"/>
    <property type="project" value="UniProtKB-KW"/>
</dbReference>
<name>A0AAD7R9Y1_9TELE</name>
<dbReference type="GO" id="GO:0001503">
    <property type="term" value="P:ossification"/>
    <property type="evidence" value="ECO:0007669"/>
    <property type="project" value="UniProtKB-KW"/>
</dbReference>
<gene>
    <name evidence="15" type="ORF">AAFF_G00280790</name>
</gene>
<comment type="subcellular location">
    <subcellularLocation>
        <location evidence="1">Secreted</location>
    </subcellularLocation>
</comment>
<evidence type="ECO:0000256" key="8">
    <source>
        <dbReference type="ARBA" id="ARBA00023030"/>
    </source>
</evidence>
<feature type="domain" description="TGF-beta family profile" evidence="14">
    <location>
        <begin position="350"/>
        <end position="469"/>
    </location>
</feature>
<keyword evidence="4" id="KW-0964">Secreted</keyword>
<dbReference type="InterPro" id="IPR029034">
    <property type="entry name" value="Cystine-knot_cytokine"/>
</dbReference>
<dbReference type="Gene3D" id="2.60.120.970">
    <property type="match status" value="1"/>
</dbReference>
<dbReference type="InterPro" id="IPR015615">
    <property type="entry name" value="TGF-beta-rel"/>
</dbReference>
<protein>
    <recommendedName>
        <fullName evidence="14">TGF-beta family profile domain-containing protein</fullName>
    </recommendedName>
</protein>
<evidence type="ECO:0000256" key="7">
    <source>
        <dbReference type="ARBA" id="ARBA00022855"/>
    </source>
</evidence>
<reference evidence="15" key="1">
    <citation type="journal article" date="2023" name="Science">
        <title>Genome structures resolve the early diversification of teleost fishes.</title>
        <authorList>
            <person name="Parey E."/>
            <person name="Louis A."/>
            <person name="Montfort J."/>
            <person name="Bouchez O."/>
            <person name="Roques C."/>
            <person name="Iampietro C."/>
            <person name="Lluch J."/>
            <person name="Castinel A."/>
            <person name="Donnadieu C."/>
            <person name="Desvignes T."/>
            <person name="Floi Bucao C."/>
            <person name="Jouanno E."/>
            <person name="Wen M."/>
            <person name="Mejri S."/>
            <person name="Dirks R."/>
            <person name="Jansen H."/>
            <person name="Henkel C."/>
            <person name="Chen W.J."/>
            <person name="Zahm M."/>
            <person name="Cabau C."/>
            <person name="Klopp C."/>
            <person name="Thompson A.W."/>
            <person name="Robinson-Rechavi M."/>
            <person name="Braasch I."/>
            <person name="Lecointre G."/>
            <person name="Bobe J."/>
            <person name="Postlethwait J.H."/>
            <person name="Berthelot C."/>
            <person name="Roest Crollius H."/>
            <person name="Guiguen Y."/>
        </authorList>
    </citation>
    <scope>NUCLEOTIDE SEQUENCE</scope>
    <source>
        <strain evidence="15">NC1722</strain>
    </source>
</reference>
<evidence type="ECO:0000256" key="10">
    <source>
        <dbReference type="ARBA" id="ARBA00023180"/>
    </source>
</evidence>
<dbReference type="PANTHER" id="PTHR11848:SF246">
    <property type="entry name" value="BONE MORPHOGENETIC PROTEIN 16"/>
    <property type="match status" value="1"/>
</dbReference>
<dbReference type="Gene3D" id="2.10.90.10">
    <property type="entry name" value="Cystine-knot cytokines"/>
    <property type="match status" value="1"/>
</dbReference>
<dbReference type="Pfam" id="PF00688">
    <property type="entry name" value="TGFb_propeptide"/>
    <property type="match status" value="1"/>
</dbReference>
<dbReference type="InterPro" id="IPR017948">
    <property type="entry name" value="TGFb_CS"/>
</dbReference>
<evidence type="ECO:0000313" key="16">
    <source>
        <dbReference type="Proteomes" id="UP001221898"/>
    </source>
</evidence>
<evidence type="ECO:0000256" key="5">
    <source>
        <dbReference type="ARBA" id="ARBA00022685"/>
    </source>
</evidence>
<evidence type="ECO:0000256" key="9">
    <source>
        <dbReference type="ARBA" id="ARBA00023157"/>
    </source>
</evidence>
<dbReference type="InterPro" id="IPR001111">
    <property type="entry name" value="TGF-b_propeptide"/>
</dbReference>
<evidence type="ECO:0000256" key="2">
    <source>
        <dbReference type="ARBA" id="ARBA00006656"/>
    </source>
</evidence>
<evidence type="ECO:0000256" key="4">
    <source>
        <dbReference type="ARBA" id="ARBA00022525"/>
    </source>
</evidence>
<dbReference type="SUPFAM" id="SSF57501">
    <property type="entry name" value="Cystine-knot cytokines"/>
    <property type="match status" value="1"/>
</dbReference>
<dbReference type="Pfam" id="PF00019">
    <property type="entry name" value="TGF_beta"/>
    <property type="match status" value="1"/>
</dbReference>
<evidence type="ECO:0000256" key="3">
    <source>
        <dbReference type="ARBA" id="ARBA00022473"/>
    </source>
</evidence>